<protein>
    <recommendedName>
        <fullName evidence="4">Ig-like domain-containing protein</fullName>
    </recommendedName>
</protein>
<feature type="domain" description="Ig-like" evidence="4">
    <location>
        <begin position="76"/>
        <end position="154"/>
    </location>
</feature>
<gene>
    <name evidence="5" type="ORF">FWK35_00007802</name>
</gene>
<name>A0A6G0ZND3_APHCR</name>
<evidence type="ECO:0000313" key="6">
    <source>
        <dbReference type="Proteomes" id="UP000478052"/>
    </source>
</evidence>
<dbReference type="EMBL" id="VUJU01000140">
    <property type="protein sequence ID" value="KAF0772732.1"/>
    <property type="molecule type" value="Genomic_DNA"/>
</dbReference>
<evidence type="ECO:0000256" key="1">
    <source>
        <dbReference type="ARBA" id="ARBA00022692"/>
    </source>
</evidence>
<dbReference type="Pfam" id="PF07686">
    <property type="entry name" value="V-set"/>
    <property type="match status" value="1"/>
</dbReference>
<dbReference type="InterPro" id="IPR013783">
    <property type="entry name" value="Ig-like_fold"/>
</dbReference>
<dbReference type="SUPFAM" id="SSF48726">
    <property type="entry name" value="Immunoglobulin"/>
    <property type="match status" value="2"/>
</dbReference>
<evidence type="ECO:0000313" key="5">
    <source>
        <dbReference type="EMBL" id="KAF0772732.1"/>
    </source>
</evidence>
<organism evidence="5 6">
    <name type="scientific">Aphis craccivora</name>
    <name type="common">Cowpea aphid</name>
    <dbReference type="NCBI Taxonomy" id="307492"/>
    <lineage>
        <taxon>Eukaryota</taxon>
        <taxon>Metazoa</taxon>
        <taxon>Ecdysozoa</taxon>
        <taxon>Arthropoda</taxon>
        <taxon>Hexapoda</taxon>
        <taxon>Insecta</taxon>
        <taxon>Pterygota</taxon>
        <taxon>Neoptera</taxon>
        <taxon>Paraneoptera</taxon>
        <taxon>Hemiptera</taxon>
        <taxon>Sternorrhyncha</taxon>
        <taxon>Aphidomorpha</taxon>
        <taxon>Aphidoidea</taxon>
        <taxon>Aphididae</taxon>
        <taxon>Aphidini</taxon>
        <taxon>Aphis</taxon>
        <taxon>Aphis</taxon>
    </lineage>
</organism>
<keyword evidence="3" id="KW-1015">Disulfide bond</keyword>
<dbReference type="FunFam" id="2.60.40.10:FF:000437">
    <property type="entry name" value="Beat-IIIc, isoform A"/>
    <property type="match status" value="1"/>
</dbReference>
<dbReference type="OrthoDB" id="6343941at2759"/>
<dbReference type="Gene3D" id="2.60.40.10">
    <property type="entry name" value="Immunoglobulins"/>
    <property type="match status" value="2"/>
</dbReference>
<dbReference type="PANTHER" id="PTHR21261">
    <property type="entry name" value="BEAT PROTEIN"/>
    <property type="match status" value="1"/>
</dbReference>
<dbReference type="Proteomes" id="UP000478052">
    <property type="component" value="Unassembled WGS sequence"/>
</dbReference>
<keyword evidence="1" id="KW-0812">Transmembrane</keyword>
<sequence length="314" mass="35885">MFLFIPTCNFLIRGIIERYLPPDHSTLIASSLNTLIRKLLLSFKKSSKLHVTKNVRDKDNKCVGLRDLKIHVPVAVRSGSILRMNCTYDLENTALYSIKWYLRDQEFYRYVPKESPPTRVFPMSGIIVQESDENRVTIVNVQRELTGYYKCEVSADAPLFHTDEPSFPPTLHANRMKYSSGDLINVSCIAGESYPAVNISWFLNNQTAENMKSVRIKTTFEHKVSELVIMRSYLITRASTLLFPTGRIKVMCEISQFDLYKMSSYLELVDNAPPKSAQVIAPSLSPHSTGKAPRLQNWTSIMFIMLFIVNTKLL</sequence>
<dbReference type="AlphaFoldDB" id="A0A6G0ZND3"/>
<dbReference type="InterPro" id="IPR013162">
    <property type="entry name" value="CD80_C2-set"/>
</dbReference>
<dbReference type="InterPro" id="IPR036179">
    <property type="entry name" value="Ig-like_dom_sf"/>
</dbReference>
<evidence type="ECO:0000256" key="3">
    <source>
        <dbReference type="ARBA" id="ARBA00023157"/>
    </source>
</evidence>
<proteinExistence type="predicted"/>
<dbReference type="InterPro" id="IPR007110">
    <property type="entry name" value="Ig-like_dom"/>
</dbReference>
<feature type="domain" description="Ig-like" evidence="4">
    <location>
        <begin position="165"/>
        <end position="269"/>
    </location>
</feature>
<evidence type="ECO:0000256" key="2">
    <source>
        <dbReference type="ARBA" id="ARBA00022989"/>
    </source>
</evidence>
<dbReference type="InterPro" id="IPR013106">
    <property type="entry name" value="Ig_V-set"/>
</dbReference>
<evidence type="ECO:0000259" key="4">
    <source>
        <dbReference type="PROSITE" id="PS50835"/>
    </source>
</evidence>
<dbReference type="PROSITE" id="PS50835">
    <property type="entry name" value="IG_LIKE"/>
    <property type="match status" value="2"/>
</dbReference>
<dbReference type="PANTHER" id="PTHR21261:SF17">
    <property type="entry name" value="BEAT VI"/>
    <property type="match status" value="1"/>
</dbReference>
<keyword evidence="2" id="KW-1133">Transmembrane helix</keyword>
<comment type="caution">
    <text evidence="5">The sequence shown here is derived from an EMBL/GenBank/DDBJ whole genome shotgun (WGS) entry which is preliminary data.</text>
</comment>
<dbReference type="Pfam" id="PF08205">
    <property type="entry name" value="C2-set_2"/>
    <property type="match status" value="1"/>
</dbReference>
<reference evidence="5 6" key="1">
    <citation type="submission" date="2019-08" db="EMBL/GenBank/DDBJ databases">
        <title>Whole genome of Aphis craccivora.</title>
        <authorList>
            <person name="Voronova N.V."/>
            <person name="Shulinski R.S."/>
            <person name="Bandarenka Y.V."/>
            <person name="Zhorov D.G."/>
            <person name="Warner D."/>
        </authorList>
    </citation>
    <scope>NUCLEOTIDE SEQUENCE [LARGE SCALE GENOMIC DNA]</scope>
    <source>
        <strain evidence="5">180601</strain>
        <tissue evidence="5">Whole Body</tissue>
    </source>
</reference>
<keyword evidence="2" id="KW-0472">Membrane</keyword>
<keyword evidence="6" id="KW-1185">Reference proteome</keyword>
<accession>A0A6G0ZND3</accession>